<organism evidence="1 2">
    <name type="scientific">Racocetra persica</name>
    <dbReference type="NCBI Taxonomy" id="160502"/>
    <lineage>
        <taxon>Eukaryota</taxon>
        <taxon>Fungi</taxon>
        <taxon>Fungi incertae sedis</taxon>
        <taxon>Mucoromycota</taxon>
        <taxon>Glomeromycotina</taxon>
        <taxon>Glomeromycetes</taxon>
        <taxon>Diversisporales</taxon>
        <taxon>Gigasporaceae</taxon>
        <taxon>Racocetra</taxon>
    </lineage>
</organism>
<comment type="caution">
    <text evidence="1">The sequence shown here is derived from an EMBL/GenBank/DDBJ whole genome shotgun (WGS) entry which is preliminary data.</text>
</comment>
<sequence>NLNTSISSTYIPTYQSPEYNPALSLNGLVYFSQENGSQE</sequence>
<gene>
    <name evidence="1" type="ORF">RPERSI_LOCUS1454</name>
</gene>
<evidence type="ECO:0000313" key="2">
    <source>
        <dbReference type="Proteomes" id="UP000789920"/>
    </source>
</evidence>
<dbReference type="EMBL" id="CAJVQC010001339">
    <property type="protein sequence ID" value="CAG8492511.1"/>
    <property type="molecule type" value="Genomic_DNA"/>
</dbReference>
<accession>A0ACA9KTH4</accession>
<feature type="non-terminal residue" evidence="1">
    <location>
        <position position="1"/>
    </location>
</feature>
<protein>
    <submittedName>
        <fullName evidence="1">31813_t:CDS:1</fullName>
    </submittedName>
</protein>
<name>A0ACA9KTH4_9GLOM</name>
<keyword evidence="2" id="KW-1185">Reference proteome</keyword>
<dbReference type="Proteomes" id="UP000789920">
    <property type="component" value="Unassembled WGS sequence"/>
</dbReference>
<evidence type="ECO:0000313" key="1">
    <source>
        <dbReference type="EMBL" id="CAG8492511.1"/>
    </source>
</evidence>
<proteinExistence type="predicted"/>
<reference evidence="1" key="1">
    <citation type="submission" date="2021-06" db="EMBL/GenBank/DDBJ databases">
        <authorList>
            <person name="Kallberg Y."/>
            <person name="Tangrot J."/>
            <person name="Rosling A."/>
        </authorList>
    </citation>
    <scope>NUCLEOTIDE SEQUENCE</scope>
    <source>
        <strain evidence="1">MA461A</strain>
    </source>
</reference>